<evidence type="ECO:0000259" key="3">
    <source>
        <dbReference type="Pfam" id="PF14680"/>
    </source>
</evidence>
<feature type="domain" description="FANCI helical" evidence="3">
    <location>
        <begin position="320"/>
        <end position="590"/>
    </location>
</feature>
<dbReference type="GO" id="GO:0070182">
    <property type="term" value="F:DNA polymerase binding"/>
    <property type="evidence" value="ECO:0007669"/>
    <property type="project" value="TreeGrafter"/>
</dbReference>
<dbReference type="EMBL" id="OB660728">
    <property type="protein sequence ID" value="CAD7226039.1"/>
    <property type="molecule type" value="Genomic_DNA"/>
</dbReference>
<dbReference type="InterPro" id="IPR029312">
    <property type="entry name" value="FANCI_HD2"/>
</dbReference>
<dbReference type="PANTHER" id="PTHR21818">
    <property type="entry name" value="BC025462 PROTEIN"/>
    <property type="match status" value="1"/>
</dbReference>
<evidence type="ECO:0000313" key="4">
    <source>
        <dbReference type="EMBL" id="CAD7226039.1"/>
    </source>
</evidence>
<dbReference type="InterPro" id="IPR026171">
    <property type="entry name" value="FANCI"/>
</dbReference>
<dbReference type="InterPro" id="IPR029315">
    <property type="entry name" value="FANCI_S2"/>
</dbReference>
<dbReference type="GO" id="GO:0006281">
    <property type="term" value="P:DNA repair"/>
    <property type="evidence" value="ECO:0007669"/>
    <property type="project" value="InterPro"/>
</dbReference>
<protein>
    <submittedName>
        <fullName evidence="4">Uncharacterized protein</fullName>
    </submittedName>
</protein>
<evidence type="ECO:0000259" key="1">
    <source>
        <dbReference type="Pfam" id="PF14676"/>
    </source>
</evidence>
<reference evidence="4" key="1">
    <citation type="submission" date="2020-11" db="EMBL/GenBank/DDBJ databases">
        <authorList>
            <person name="Tran Van P."/>
        </authorList>
    </citation>
    <scope>NUCLEOTIDE SEQUENCE</scope>
</reference>
<dbReference type="Pfam" id="PF14676">
    <property type="entry name" value="FANCI_S2"/>
    <property type="match status" value="1"/>
</dbReference>
<accession>A0A7R8WBV6</accession>
<evidence type="ECO:0000259" key="2">
    <source>
        <dbReference type="Pfam" id="PF14678"/>
    </source>
</evidence>
<dbReference type="InterPro" id="IPR029314">
    <property type="entry name" value="FANCI_S4"/>
</dbReference>
<dbReference type="PANTHER" id="PTHR21818:SF0">
    <property type="entry name" value="FANCONI ANEMIA GROUP I PROTEIN"/>
    <property type="match status" value="1"/>
</dbReference>
<feature type="domain" description="FANCI solenoid 4" evidence="2">
    <location>
        <begin position="830"/>
        <end position="1066"/>
    </location>
</feature>
<dbReference type="AlphaFoldDB" id="A0A7R8WBV6"/>
<organism evidence="4">
    <name type="scientific">Cyprideis torosa</name>
    <dbReference type="NCBI Taxonomy" id="163714"/>
    <lineage>
        <taxon>Eukaryota</taxon>
        <taxon>Metazoa</taxon>
        <taxon>Ecdysozoa</taxon>
        <taxon>Arthropoda</taxon>
        <taxon>Crustacea</taxon>
        <taxon>Oligostraca</taxon>
        <taxon>Ostracoda</taxon>
        <taxon>Podocopa</taxon>
        <taxon>Podocopida</taxon>
        <taxon>Cytherocopina</taxon>
        <taxon>Cytheroidea</taxon>
        <taxon>Cytherideidae</taxon>
        <taxon>Cyprideis</taxon>
    </lineage>
</organism>
<feature type="domain" description="FANCI solenoid 2" evidence="1">
    <location>
        <begin position="126"/>
        <end position="272"/>
    </location>
</feature>
<dbReference type="OrthoDB" id="195089at2759"/>
<dbReference type="Pfam" id="PF14680">
    <property type="entry name" value="FANCI_HD2"/>
    <property type="match status" value="1"/>
</dbReference>
<proteinExistence type="predicted"/>
<dbReference type="Pfam" id="PF14678">
    <property type="entry name" value="FANCI_S4"/>
    <property type="match status" value="1"/>
</dbReference>
<sequence length="1211" mass="134040">MEIGTVSPSELYQAQGTCIHYVERSLRTNRSLRAAFLNKLKAGSDGVRSSFILSLGIGLLSDPGLKDKVLPPLKSSILNAFKEEARAFRSNWLRTVLGDTTWKPQADLLEIVKSSIKGCEPLAVELVNLCDCFLSLVAQRKSPDRALTRLSQMATTVTGAVVRRMPEMAGPILVDLRRRLTTKKGELKFHVDLVRVLATSSPLALLESSSSLKSLFEVLPLIQPETALSTLRALLPLLKVSRALKNNVIVRLRKALASPHDGERKVALNGFLLMLRHFKVFGLVSSFTQTQAGGGGLLTQRSSASGLLTSRQSSQSMSSTYSTSQSAVLVDIHVRSQGSSGNPAQTNRTLCLDLLEILCHRTGDTDRSRLYRAYKDAFKVGLIFLASLKGLCRVVERNPEMAIPISSIFVNHLNQRWLTSRDGSLPPLKFDDAVKTPAAAMAAPTLDQRADPSCTVFITEPLGELLVLLFTCLDFLKNSSSSGNEPLSHIDVSDEFALCQAKVDCLEKSLTRIRDEMLLCSLDDLGMVPGSNYHSRTPQSNGKILKCHLVLGVYEALIQGVWGIHAGDRKRECVEKVIQLFEKWEMVNAFLKQATVLAGPTKGEAAAAGKGCNFSGREADSSSVALLDDRPEFALLLLTSCAETLSQPYHEDDTQLYACASIAKSLLHHSRLMYADDGVNTQSEGALEKEEQSLRVFEKVLIRIRDVSRAKEFFKAMGCTPSAVLGILRRIGAHLWLSRSAMKQKSLIPLLGAMDLLITVSGDIPDAENAGDRSESSKACEWIHDLADKKDLSDATSAKLGLSHLLMWLHDSGSVPSERNAAPVEEADALKAIAHRFYLIFGDINESTDQSSRGSSLTLISDINASSLLLTYVDHLEQQVLVDVALVIGKIKEASSAAVYLPLCHQLCPRLGVMVSCLAGLLSSSIPNMETIDRTLALTTHAFTVLKDLVLAYISHYKHKRGQMCPRFERLVSYVGRRLSPLVCRSLTYVQGFLAEEAEVVDPSKKKPEQRLKKAMKESRRIPSLVYAVELYDQKLSNLRTRSRIHLEGCQQTTSRDFRILKDKLAEVAVAEEEGEAADTGQKRKGTVNERPIRVKRRPPVLAFPMRVKRRLVLVLQRPILAFPLRVKRRPPVLAFPLRVKRRPPVLAFIKRVKQRLPSNIVAAFNRKFKVDPLRVIEIGRMDRLCATGMRNAPFADVIWMPYTINELPNW</sequence>
<gene>
    <name evidence="4" type="ORF">CTOB1V02_LOCUS3965</name>
</gene>
<name>A0A7R8WBV6_9CRUS</name>